<dbReference type="EMBL" id="CAJVRL010000049">
    <property type="protein sequence ID" value="CAG8953364.1"/>
    <property type="molecule type" value="Genomic_DNA"/>
</dbReference>
<organism evidence="1 2">
    <name type="scientific">Hymenoscyphus fraxineus</name>
    <dbReference type="NCBI Taxonomy" id="746836"/>
    <lineage>
        <taxon>Eukaryota</taxon>
        <taxon>Fungi</taxon>
        <taxon>Dikarya</taxon>
        <taxon>Ascomycota</taxon>
        <taxon>Pezizomycotina</taxon>
        <taxon>Leotiomycetes</taxon>
        <taxon>Helotiales</taxon>
        <taxon>Helotiaceae</taxon>
        <taxon>Hymenoscyphus</taxon>
    </lineage>
</organism>
<proteinExistence type="predicted"/>
<keyword evidence="2" id="KW-1185">Reference proteome</keyword>
<evidence type="ECO:0000313" key="2">
    <source>
        <dbReference type="Proteomes" id="UP000696280"/>
    </source>
</evidence>
<evidence type="ECO:0000313" key="1">
    <source>
        <dbReference type="EMBL" id="CAG8953364.1"/>
    </source>
</evidence>
<dbReference type="AlphaFoldDB" id="A0A9N9KTU7"/>
<dbReference type="Proteomes" id="UP000696280">
    <property type="component" value="Unassembled WGS sequence"/>
</dbReference>
<name>A0A9N9KTU7_9HELO</name>
<reference evidence="1" key="1">
    <citation type="submission" date="2021-07" db="EMBL/GenBank/DDBJ databases">
        <authorList>
            <person name="Durling M."/>
        </authorList>
    </citation>
    <scope>NUCLEOTIDE SEQUENCE</scope>
</reference>
<sequence length="124" mass="14150">MPLSKEHIYLKKLRGLVSAESWDHNFVKGQGTYRGFIKMRGSEDNTWINKPDISGDSGFYFPDRGMNISGIMLLENATLETICHYGVRYDIDPVFFAQHKCGSRSGCTWTARWSTTHPSTGNRR</sequence>
<gene>
    <name evidence="1" type="ORF">HYFRA_00003575</name>
</gene>
<accession>A0A9N9KTU7</accession>
<protein>
    <submittedName>
        <fullName evidence="1">Uncharacterized protein</fullName>
    </submittedName>
</protein>
<comment type="caution">
    <text evidence="1">The sequence shown here is derived from an EMBL/GenBank/DDBJ whole genome shotgun (WGS) entry which is preliminary data.</text>
</comment>